<dbReference type="Pfam" id="PF17964">
    <property type="entry name" value="Big_10"/>
    <property type="match status" value="1"/>
</dbReference>
<feature type="active site" description="Nucleophile" evidence="7">
    <location>
        <position position="405"/>
    </location>
</feature>
<keyword evidence="9" id="KW-0732">Signal</keyword>
<dbReference type="EMBL" id="LT629710">
    <property type="protein sequence ID" value="SDP50602.1"/>
    <property type="molecule type" value="Genomic_DNA"/>
</dbReference>
<dbReference type="InterPro" id="IPR050979">
    <property type="entry name" value="LD-transpeptidase"/>
</dbReference>
<dbReference type="GO" id="GO:0018104">
    <property type="term" value="P:peptidoglycan-protein cross-linking"/>
    <property type="evidence" value="ECO:0007669"/>
    <property type="project" value="TreeGrafter"/>
</dbReference>
<dbReference type="STRING" id="1090615.SAMN04515671_4542"/>
<reference evidence="11 12" key="1">
    <citation type="submission" date="2016-10" db="EMBL/GenBank/DDBJ databases">
        <authorList>
            <person name="de Groot N.N."/>
        </authorList>
    </citation>
    <scope>NUCLEOTIDE SEQUENCE [LARGE SCALE GENOMIC DNA]</scope>
    <source>
        <strain evidence="12">P4-7,KCTC 19426,CECT 7604</strain>
    </source>
</reference>
<dbReference type="CDD" id="cd13432">
    <property type="entry name" value="LDT_IgD_like_2"/>
    <property type="match status" value="1"/>
</dbReference>
<dbReference type="Proteomes" id="UP000198741">
    <property type="component" value="Chromosome I"/>
</dbReference>
<dbReference type="OrthoDB" id="5242354at2"/>
<dbReference type="GO" id="GO:0016746">
    <property type="term" value="F:acyltransferase activity"/>
    <property type="evidence" value="ECO:0007669"/>
    <property type="project" value="UniProtKB-KW"/>
</dbReference>
<dbReference type="PROSITE" id="PS52029">
    <property type="entry name" value="LD_TPASE"/>
    <property type="match status" value="1"/>
</dbReference>
<feature type="active site" description="Proton donor/acceptor" evidence="7">
    <location>
        <position position="387"/>
    </location>
</feature>
<protein>
    <submittedName>
        <fullName evidence="11">Lipoprotein-anchoring transpeptidase ErfK/SrfK</fullName>
    </submittedName>
</protein>
<keyword evidence="4 7" id="KW-0573">Peptidoglycan synthesis</keyword>
<dbReference type="GO" id="GO:0008360">
    <property type="term" value="P:regulation of cell shape"/>
    <property type="evidence" value="ECO:0007669"/>
    <property type="project" value="UniProtKB-UniRule"/>
</dbReference>
<organism evidence="11 12">
    <name type="scientific">Nakamurella panacisegetis</name>
    <dbReference type="NCBI Taxonomy" id="1090615"/>
    <lineage>
        <taxon>Bacteria</taxon>
        <taxon>Bacillati</taxon>
        <taxon>Actinomycetota</taxon>
        <taxon>Actinomycetes</taxon>
        <taxon>Nakamurellales</taxon>
        <taxon>Nakamurellaceae</taxon>
        <taxon>Nakamurella</taxon>
    </lineage>
</organism>
<dbReference type="Gene3D" id="2.60.40.3710">
    <property type="match status" value="1"/>
</dbReference>
<keyword evidence="6 7" id="KW-0961">Cell wall biogenesis/degradation</keyword>
<keyword evidence="3 7" id="KW-0133">Cell shape</keyword>
<evidence type="ECO:0000256" key="2">
    <source>
        <dbReference type="ARBA" id="ARBA00022679"/>
    </source>
</evidence>
<evidence type="ECO:0000313" key="11">
    <source>
        <dbReference type="EMBL" id="SDP50602.1"/>
    </source>
</evidence>
<dbReference type="CDD" id="cd16913">
    <property type="entry name" value="YkuD_like"/>
    <property type="match status" value="1"/>
</dbReference>
<dbReference type="SUPFAM" id="SSF141523">
    <property type="entry name" value="L,D-transpeptidase catalytic domain-like"/>
    <property type="match status" value="1"/>
</dbReference>
<proteinExistence type="predicted"/>
<gene>
    <name evidence="11" type="ORF">SAMN04515671_4542</name>
</gene>
<evidence type="ECO:0000256" key="6">
    <source>
        <dbReference type="ARBA" id="ARBA00023316"/>
    </source>
</evidence>
<feature type="region of interest" description="Disordered" evidence="8">
    <location>
        <begin position="27"/>
        <end position="92"/>
    </location>
</feature>
<keyword evidence="11" id="KW-0449">Lipoprotein</keyword>
<evidence type="ECO:0000256" key="4">
    <source>
        <dbReference type="ARBA" id="ARBA00022984"/>
    </source>
</evidence>
<evidence type="ECO:0000256" key="5">
    <source>
        <dbReference type="ARBA" id="ARBA00023315"/>
    </source>
</evidence>
<dbReference type="PROSITE" id="PS51257">
    <property type="entry name" value="PROKAR_LIPOPROTEIN"/>
    <property type="match status" value="1"/>
</dbReference>
<dbReference type="GO" id="GO:0071972">
    <property type="term" value="F:peptidoglycan L,D-transpeptidase activity"/>
    <property type="evidence" value="ECO:0007669"/>
    <property type="project" value="TreeGrafter"/>
</dbReference>
<evidence type="ECO:0000256" key="1">
    <source>
        <dbReference type="ARBA" id="ARBA00004752"/>
    </source>
</evidence>
<accession>A0A1H0T991</accession>
<keyword evidence="12" id="KW-1185">Reference proteome</keyword>
<sequence length="458" mass="47370">MSSARRLAPIAALLGLAVLVTACTSSGTTATGSSGGSTSSVESVSSAAPSGAPITVGSVSTPASSGPSGSAPASAPVSSVLTSSTPTTSSSVVLPPVASVKASPAFGTSNMSPAQPLVISVAKGKITQFVLKNPDGKVVKGSVSKDGASWTLGEVLGYGKTYSASGVATGTDGKAVAIKGSFTTVQPDTRVRVNVSPGDGDVVGVAASVIVRFGVEPTDRALIEKNMTITTTPKVEGSWAWIQHDDGLWALDWRPKTYWPAGTKVHVAANAYGLKFAAGAYGADDVTTDFTIGRNQVVYADAKSYKIVVKQGCAMNDEASCTKTIATYPASFGRGDQVNDPNLVTRSGIHVVMEKLPVHLMIGSPPFNYHSTEYWDVRISDNGEFIHENPNTVGDQGNTNVSHGCINLSPTSAKAYFNSAMIGDPVEVTGTSVQLSASDGDLFDWTYSWAQWQKFSAL</sequence>
<dbReference type="InterPro" id="IPR041280">
    <property type="entry name" value="Big_10"/>
</dbReference>
<keyword evidence="2" id="KW-0808">Transferase</keyword>
<dbReference type="AlphaFoldDB" id="A0A1H0T991"/>
<evidence type="ECO:0000256" key="3">
    <source>
        <dbReference type="ARBA" id="ARBA00022960"/>
    </source>
</evidence>
<dbReference type="GO" id="GO:0005576">
    <property type="term" value="C:extracellular region"/>
    <property type="evidence" value="ECO:0007669"/>
    <property type="project" value="TreeGrafter"/>
</dbReference>
<dbReference type="PANTHER" id="PTHR30582">
    <property type="entry name" value="L,D-TRANSPEPTIDASE"/>
    <property type="match status" value="1"/>
</dbReference>
<dbReference type="GO" id="GO:0071555">
    <property type="term" value="P:cell wall organization"/>
    <property type="evidence" value="ECO:0007669"/>
    <property type="project" value="UniProtKB-UniRule"/>
</dbReference>
<feature type="chain" id="PRO_5039082151" evidence="9">
    <location>
        <begin position="23"/>
        <end position="458"/>
    </location>
</feature>
<feature type="signal peptide" evidence="9">
    <location>
        <begin position="1"/>
        <end position="22"/>
    </location>
</feature>
<dbReference type="Gene3D" id="2.60.40.3780">
    <property type="match status" value="1"/>
</dbReference>
<evidence type="ECO:0000313" key="12">
    <source>
        <dbReference type="Proteomes" id="UP000198741"/>
    </source>
</evidence>
<dbReference type="PANTHER" id="PTHR30582:SF2">
    <property type="entry name" value="L,D-TRANSPEPTIDASE YCIB-RELATED"/>
    <property type="match status" value="1"/>
</dbReference>
<evidence type="ECO:0000259" key="10">
    <source>
        <dbReference type="PROSITE" id="PS52029"/>
    </source>
</evidence>
<name>A0A1H0T991_9ACTN</name>
<keyword evidence="5" id="KW-0012">Acyltransferase</keyword>
<evidence type="ECO:0000256" key="7">
    <source>
        <dbReference type="PROSITE-ProRule" id="PRU01373"/>
    </source>
</evidence>
<evidence type="ECO:0000256" key="8">
    <source>
        <dbReference type="SAM" id="MobiDB-lite"/>
    </source>
</evidence>
<dbReference type="InterPro" id="IPR038063">
    <property type="entry name" value="Transpep_catalytic_dom"/>
</dbReference>
<dbReference type="Pfam" id="PF03734">
    <property type="entry name" value="YkuD"/>
    <property type="match status" value="1"/>
</dbReference>
<evidence type="ECO:0000256" key="9">
    <source>
        <dbReference type="SAM" id="SignalP"/>
    </source>
</evidence>
<dbReference type="InterPro" id="IPR005490">
    <property type="entry name" value="LD_TPept_cat_dom"/>
</dbReference>
<dbReference type="UniPathway" id="UPA00219"/>
<dbReference type="Gene3D" id="2.40.440.10">
    <property type="entry name" value="L,D-transpeptidase catalytic domain-like"/>
    <property type="match status" value="1"/>
</dbReference>
<feature type="domain" description="L,D-TPase catalytic" evidence="10">
    <location>
        <begin position="296"/>
        <end position="429"/>
    </location>
</feature>
<comment type="pathway">
    <text evidence="1 7">Cell wall biogenesis; peptidoglycan biosynthesis.</text>
</comment>